<accession>A0A7C8M3W4</accession>
<sequence length="101" mass="11120">MYKSNGQSNPAYALASSFTSSLPRSFSVVTLVTHIEIPTPPTVSTYRLVQTTAPDPSERPFQRPPRPPSWSSHDTSYKSETARDLQASLHEPCLQTARSAT</sequence>
<dbReference type="AlphaFoldDB" id="A0A7C8M3W4"/>
<keyword evidence="3" id="KW-1185">Reference proteome</keyword>
<feature type="region of interest" description="Disordered" evidence="1">
    <location>
        <begin position="50"/>
        <end position="101"/>
    </location>
</feature>
<reference evidence="2 3" key="1">
    <citation type="submission" date="2020-01" db="EMBL/GenBank/DDBJ databases">
        <authorList>
            <consortium name="DOE Joint Genome Institute"/>
            <person name="Haridas S."/>
            <person name="Albert R."/>
            <person name="Binder M."/>
            <person name="Bloem J."/>
            <person name="Labutti K."/>
            <person name="Salamov A."/>
            <person name="Andreopoulos B."/>
            <person name="Baker S.E."/>
            <person name="Barry K."/>
            <person name="Bills G."/>
            <person name="Bluhm B.H."/>
            <person name="Cannon C."/>
            <person name="Castanera R."/>
            <person name="Culley D.E."/>
            <person name="Daum C."/>
            <person name="Ezra D."/>
            <person name="Gonzalez J.B."/>
            <person name="Henrissat B."/>
            <person name="Kuo A."/>
            <person name="Liang C."/>
            <person name="Lipzen A."/>
            <person name="Lutzoni F."/>
            <person name="Magnuson J."/>
            <person name="Mondo S."/>
            <person name="Nolan M."/>
            <person name="Ohm R."/>
            <person name="Pangilinan J."/>
            <person name="Park H.-J.H."/>
            <person name="Ramirez L."/>
            <person name="Alfaro M."/>
            <person name="Sun H."/>
            <person name="Tritt A."/>
            <person name="Yoshinaga Y."/>
            <person name="Zwiers L.-H.L."/>
            <person name="Turgeon B.G."/>
            <person name="Goodwin S.B."/>
            <person name="Spatafora J.W."/>
            <person name="Crous P.W."/>
            <person name="Grigoriev I.V."/>
        </authorList>
    </citation>
    <scope>NUCLEOTIDE SEQUENCE [LARGE SCALE GENOMIC DNA]</scope>
    <source>
        <strain evidence="2 3">CBS 611.86</strain>
    </source>
</reference>
<evidence type="ECO:0000313" key="2">
    <source>
        <dbReference type="EMBL" id="KAF2867698.1"/>
    </source>
</evidence>
<gene>
    <name evidence="2" type="ORF">BDV95DRAFT_173233</name>
</gene>
<name>A0A7C8M3W4_9PLEO</name>
<dbReference type="Proteomes" id="UP000481861">
    <property type="component" value="Unassembled WGS sequence"/>
</dbReference>
<evidence type="ECO:0000256" key="1">
    <source>
        <dbReference type="SAM" id="MobiDB-lite"/>
    </source>
</evidence>
<protein>
    <submittedName>
        <fullName evidence="2">Uncharacterized protein</fullName>
    </submittedName>
</protein>
<comment type="caution">
    <text evidence="2">The sequence shown here is derived from an EMBL/GenBank/DDBJ whole genome shotgun (WGS) entry which is preliminary data.</text>
</comment>
<evidence type="ECO:0000313" key="3">
    <source>
        <dbReference type="Proteomes" id="UP000481861"/>
    </source>
</evidence>
<organism evidence="2 3">
    <name type="scientific">Massariosphaeria phaeospora</name>
    <dbReference type="NCBI Taxonomy" id="100035"/>
    <lineage>
        <taxon>Eukaryota</taxon>
        <taxon>Fungi</taxon>
        <taxon>Dikarya</taxon>
        <taxon>Ascomycota</taxon>
        <taxon>Pezizomycotina</taxon>
        <taxon>Dothideomycetes</taxon>
        <taxon>Pleosporomycetidae</taxon>
        <taxon>Pleosporales</taxon>
        <taxon>Pleosporales incertae sedis</taxon>
        <taxon>Massariosphaeria</taxon>
    </lineage>
</organism>
<dbReference type="EMBL" id="JAADJZ010000022">
    <property type="protein sequence ID" value="KAF2867698.1"/>
    <property type="molecule type" value="Genomic_DNA"/>
</dbReference>
<proteinExistence type="predicted"/>